<reference evidence="1 2" key="1">
    <citation type="submission" date="2019-05" db="EMBL/GenBank/DDBJ databases">
        <title>Algicella ahnfeltiae gen. nov., sp. nov., a novel marine bacterium of the family Flavobacteriaceae isolated from a red alga.</title>
        <authorList>
            <person name="Nedashkovskaya O.I."/>
            <person name="Kukhlevskiy A.D."/>
            <person name="Kim S.-G."/>
            <person name="Zhukova N.V."/>
            <person name="Mikhailov V.V."/>
        </authorList>
    </citation>
    <scope>NUCLEOTIDE SEQUENCE [LARGE SCALE GENOMIC DNA]</scope>
    <source>
        <strain evidence="1 2">10Alg115</strain>
    </source>
</reference>
<accession>A0A5B7TQ53</accession>
<dbReference type="EMBL" id="CP040749">
    <property type="protein sequence ID" value="QCX38348.1"/>
    <property type="molecule type" value="Genomic_DNA"/>
</dbReference>
<gene>
    <name evidence="1" type="ORF">FF125_07850</name>
</gene>
<protein>
    <submittedName>
        <fullName evidence="1">Uncharacterized protein</fullName>
    </submittedName>
</protein>
<dbReference type="AlphaFoldDB" id="A0A5B7TQ53"/>
<evidence type="ECO:0000313" key="1">
    <source>
        <dbReference type="EMBL" id="QCX38348.1"/>
    </source>
</evidence>
<dbReference type="OrthoDB" id="1369626at2"/>
<dbReference type="RefSeq" id="WP_138949243.1">
    <property type="nucleotide sequence ID" value="NZ_CP040749.1"/>
</dbReference>
<dbReference type="KEGG" id="fbe:FF125_07850"/>
<organism evidence="1 2">
    <name type="scientific">Aureibaculum algae</name>
    <dbReference type="NCBI Taxonomy" id="2584122"/>
    <lineage>
        <taxon>Bacteria</taxon>
        <taxon>Pseudomonadati</taxon>
        <taxon>Bacteroidota</taxon>
        <taxon>Flavobacteriia</taxon>
        <taxon>Flavobacteriales</taxon>
        <taxon>Flavobacteriaceae</taxon>
        <taxon>Aureibaculum</taxon>
    </lineage>
</organism>
<keyword evidence="2" id="KW-1185">Reference proteome</keyword>
<dbReference type="Proteomes" id="UP000306229">
    <property type="component" value="Chromosome"/>
</dbReference>
<proteinExistence type="predicted"/>
<name>A0A5B7TQ53_9FLAO</name>
<evidence type="ECO:0000313" key="2">
    <source>
        <dbReference type="Proteomes" id="UP000306229"/>
    </source>
</evidence>
<sequence>MELKLHNRITFKSINTVSLLILLILGYATTLEAQNSNRINPTLGFSCSFVGKPTAVVIKISELIENSHYDSIKDLLHTGNAAEKYLAVLLCEKLMQEKKIALTISEKKTIRALYQSKETVTICSGCTYFKKTTLHALLTRESYFAEI</sequence>